<dbReference type="Proteomes" id="UP000683360">
    <property type="component" value="Unassembled WGS sequence"/>
</dbReference>
<dbReference type="InterPro" id="IPR007110">
    <property type="entry name" value="Ig-like_dom"/>
</dbReference>
<dbReference type="InterPro" id="IPR036179">
    <property type="entry name" value="Ig-like_dom_sf"/>
</dbReference>
<evidence type="ECO:0000313" key="3">
    <source>
        <dbReference type="Proteomes" id="UP000683360"/>
    </source>
</evidence>
<dbReference type="AlphaFoldDB" id="A0A8S3RDG6"/>
<protein>
    <recommendedName>
        <fullName evidence="1">Ig-like domain-containing protein</fullName>
    </recommendedName>
</protein>
<name>A0A8S3RDG6_MYTED</name>
<proteinExistence type="predicted"/>
<evidence type="ECO:0000259" key="1">
    <source>
        <dbReference type="PROSITE" id="PS50835"/>
    </source>
</evidence>
<organism evidence="2 3">
    <name type="scientific">Mytilus edulis</name>
    <name type="common">Blue mussel</name>
    <dbReference type="NCBI Taxonomy" id="6550"/>
    <lineage>
        <taxon>Eukaryota</taxon>
        <taxon>Metazoa</taxon>
        <taxon>Spiralia</taxon>
        <taxon>Lophotrochozoa</taxon>
        <taxon>Mollusca</taxon>
        <taxon>Bivalvia</taxon>
        <taxon>Autobranchia</taxon>
        <taxon>Pteriomorphia</taxon>
        <taxon>Mytilida</taxon>
        <taxon>Mytiloidea</taxon>
        <taxon>Mytilidae</taxon>
        <taxon>Mytilinae</taxon>
        <taxon>Mytilus</taxon>
    </lineage>
</organism>
<dbReference type="InterPro" id="IPR013783">
    <property type="entry name" value="Ig-like_fold"/>
</dbReference>
<comment type="caution">
    <text evidence="2">The sequence shown here is derived from an EMBL/GenBank/DDBJ whole genome shotgun (WGS) entry which is preliminary data.</text>
</comment>
<feature type="domain" description="Ig-like" evidence="1">
    <location>
        <begin position="196"/>
        <end position="292"/>
    </location>
</feature>
<keyword evidence="3" id="KW-1185">Reference proteome</keyword>
<dbReference type="SUPFAM" id="SSF48726">
    <property type="entry name" value="Immunoglobulin"/>
    <property type="match status" value="2"/>
</dbReference>
<dbReference type="SMART" id="SM00409">
    <property type="entry name" value="IG"/>
    <property type="match status" value="2"/>
</dbReference>
<gene>
    <name evidence="2" type="ORF">MEDL_19386</name>
</gene>
<accession>A0A8S3RDG6</accession>
<dbReference type="Gene3D" id="2.60.40.10">
    <property type="entry name" value="Immunoglobulins"/>
    <property type="match status" value="1"/>
</dbReference>
<reference evidence="2" key="1">
    <citation type="submission" date="2021-03" db="EMBL/GenBank/DDBJ databases">
        <authorList>
            <person name="Bekaert M."/>
        </authorList>
    </citation>
    <scope>NUCLEOTIDE SEQUENCE</scope>
</reference>
<dbReference type="InterPro" id="IPR003599">
    <property type="entry name" value="Ig_sub"/>
</dbReference>
<dbReference type="PROSITE" id="PS50835">
    <property type="entry name" value="IG_LIKE"/>
    <property type="match status" value="1"/>
</dbReference>
<dbReference type="EMBL" id="CAJPWZ010000997">
    <property type="protein sequence ID" value="CAG2204967.1"/>
    <property type="molecule type" value="Genomic_DNA"/>
</dbReference>
<sequence>MGLIFYSTDVKLVGWITVNQCRVIDIPCLEVESGKKIAWYYTSNISAVPSEWYRLTDDKPKARRKPSKNSKSLNICLTYRTDNGIYLYQAEDTNTYFGWNFTVSEHKIKENGIIFVELGSNVTLPCLIRNELQHIVWKFMPQMNVCEQIDMKVFGDTSKSIKILNLKSSDIGVYEYQAEYTKMETEYFSWKLSHVPIVEVHVDSNQVKTKTDKTIYCKVIGDMGDCSNITWHLQPYDKPEHSINLKATNKYFVGPKQEPSLTILQFDSTDVGVYKCLAFNTENLVGESKPVKLIQSFPRRVSVKEISFTLNIEQIEEEVEYKRIAVIDTPGVRTSMGQENINKTVGMLKKQLEWEVLDQMPFTRFIFRK</sequence>
<evidence type="ECO:0000313" key="2">
    <source>
        <dbReference type="EMBL" id="CAG2204967.1"/>
    </source>
</evidence>